<dbReference type="SUPFAM" id="SSF48452">
    <property type="entry name" value="TPR-like"/>
    <property type="match status" value="1"/>
</dbReference>
<dbReference type="Pfam" id="PF03704">
    <property type="entry name" value="BTAD"/>
    <property type="match status" value="1"/>
</dbReference>
<dbReference type="Gene3D" id="1.25.40.10">
    <property type="entry name" value="Tetratricopeptide repeat domain"/>
    <property type="match status" value="1"/>
</dbReference>
<dbReference type="InterPro" id="IPR016032">
    <property type="entry name" value="Sig_transdc_resp-reg_C-effctor"/>
</dbReference>
<feature type="compositionally biased region" description="Low complexity" evidence="1">
    <location>
        <begin position="82"/>
        <end position="98"/>
    </location>
</feature>
<dbReference type="InterPro" id="IPR005158">
    <property type="entry name" value="BTAD"/>
</dbReference>
<feature type="domain" description="Bacterial transcriptional activator" evidence="2">
    <location>
        <begin position="657"/>
        <end position="802"/>
    </location>
</feature>
<evidence type="ECO:0000313" key="3">
    <source>
        <dbReference type="EMBL" id="GII03980.1"/>
    </source>
</evidence>
<dbReference type="PANTHER" id="PTHR35807">
    <property type="entry name" value="TRANSCRIPTIONAL REGULATOR REDD-RELATED"/>
    <property type="match status" value="1"/>
</dbReference>
<sequence>MLLGKVAVPLPELRWPVQVVLEGPACGARHDIVAPEGYLVEARLAADLLDRDPRLRWIRPEPHEIEPAGLTRLVAASPPSPGGSAPDPAPAGDAPDAAETGEAPDGAWSGGVPDTARAGGAAGAAWADAVRGGAVRGDAVRDAPRTGTAVIQPAVGWALDRSARPVVGEELVLVSRLGGSGTGAADLAVGIPAAMEAAGQLGCSVPGESVARLVEVTGGRAAVVDSVLRALRGRDGDALETCVWRAADLDGLIAGICTRLLHGADAVRLHAVVLAARLGYAHGGLPALRPALRDPEREPWWQPLSGGWYRMQPLWATALRAIRVRGDEAFRDRLTRLVGELEGARAYEEAVDLCLGAGAFEIGAALVAEAAGELGSGGRPGLLGHCLTGIPRSVLDRHPVLAELNRDTVRDTAGQDGGALWNEVRAALMNGRFGAALAAGKRARQLTAKSGRSVPGHLAHALRLARRARWTRSTERRMRLLLRVAEAASLPCDLPSRTDRAASPAWTGEAIPYAGPVVRPDEGTEGGTEGGPEGSAEGSAEGGVDGGAGGGAGGGAVMRARLLGGLRVTIGGRQVTGWSGHLGRAVLEYLLLRHPKPVRRDALADVFWPGVPESSARNRLNAVLYGLRGDLRKVTGSPVVVYEREGYSLAAGLDVRLDTEEFMAGRAEAIRLRRAGDLEGAIGRHEAALALYSGELLEDSPYVTWVMPERERLSAAHLDLTESLAGLYLEAGAYAACADACRRLLVRDPCREEAHRLLMRCYARQNQPHRAAAQYELCRRELDAVLGMTPDPETDRLYEAVLRHRAI</sequence>
<evidence type="ECO:0000256" key="1">
    <source>
        <dbReference type="SAM" id="MobiDB-lite"/>
    </source>
</evidence>
<keyword evidence="4" id="KW-1185">Reference proteome</keyword>
<evidence type="ECO:0000313" key="4">
    <source>
        <dbReference type="Proteomes" id="UP000634476"/>
    </source>
</evidence>
<dbReference type="GO" id="GO:0003677">
    <property type="term" value="F:DNA binding"/>
    <property type="evidence" value="ECO:0007669"/>
    <property type="project" value="InterPro"/>
</dbReference>
<gene>
    <name evidence="3" type="ORF">Pta02_59880</name>
</gene>
<dbReference type="AlphaFoldDB" id="A0A8J3T327"/>
<dbReference type="GO" id="GO:0006355">
    <property type="term" value="P:regulation of DNA-templated transcription"/>
    <property type="evidence" value="ECO:0007669"/>
    <property type="project" value="InterPro"/>
</dbReference>
<accession>A0A8J3T327</accession>
<dbReference type="InterPro" id="IPR011990">
    <property type="entry name" value="TPR-like_helical_dom_sf"/>
</dbReference>
<dbReference type="InterPro" id="IPR036388">
    <property type="entry name" value="WH-like_DNA-bd_sf"/>
</dbReference>
<proteinExistence type="predicted"/>
<organism evidence="3 4">
    <name type="scientific">Planobispora takensis</name>
    <dbReference type="NCBI Taxonomy" id="1367882"/>
    <lineage>
        <taxon>Bacteria</taxon>
        <taxon>Bacillati</taxon>
        <taxon>Actinomycetota</taxon>
        <taxon>Actinomycetes</taxon>
        <taxon>Streptosporangiales</taxon>
        <taxon>Streptosporangiaceae</taxon>
        <taxon>Planobispora</taxon>
    </lineage>
</organism>
<reference evidence="3" key="1">
    <citation type="submission" date="2021-01" db="EMBL/GenBank/DDBJ databases">
        <title>Whole genome shotgun sequence of Planobispora takensis NBRC 109077.</title>
        <authorList>
            <person name="Komaki H."/>
            <person name="Tamura T."/>
        </authorList>
    </citation>
    <scope>NUCLEOTIDE SEQUENCE</scope>
    <source>
        <strain evidence="3">NBRC 109077</strain>
    </source>
</reference>
<dbReference type="SUPFAM" id="SSF46894">
    <property type="entry name" value="C-terminal effector domain of the bipartite response regulators"/>
    <property type="match status" value="1"/>
</dbReference>
<dbReference type="RefSeq" id="WP_203878250.1">
    <property type="nucleotide sequence ID" value="NZ_BOOK01000045.1"/>
</dbReference>
<dbReference type="Proteomes" id="UP000634476">
    <property type="component" value="Unassembled WGS sequence"/>
</dbReference>
<evidence type="ECO:0000259" key="2">
    <source>
        <dbReference type="SMART" id="SM01043"/>
    </source>
</evidence>
<feature type="region of interest" description="Disordered" evidence="1">
    <location>
        <begin position="68"/>
        <end position="119"/>
    </location>
</feature>
<dbReference type="EMBL" id="BOOK01000045">
    <property type="protein sequence ID" value="GII03980.1"/>
    <property type="molecule type" value="Genomic_DNA"/>
</dbReference>
<dbReference type="SMART" id="SM01043">
    <property type="entry name" value="BTAD"/>
    <property type="match status" value="1"/>
</dbReference>
<dbReference type="Gene3D" id="1.10.10.10">
    <property type="entry name" value="Winged helix-like DNA-binding domain superfamily/Winged helix DNA-binding domain"/>
    <property type="match status" value="1"/>
</dbReference>
<comment type="caution">
    <text evidence="3">The sequence shown here is derived from an EMBL/GenBank/DDBJ whole genome shotgun (WGS) entry which is preliminary data.</text>
</comment>
<feature type="compositionally biased region" description="Gly residues" evidence="1">
    <location>
        <begin position="540"/>
        <end position="550"/>
    </location>
</feature>
<protein>
    <recommendedName>
        <fullName evidence="2">Bacterial transcriptional activator domain-containing protein</fullName>
    </recommendedName>
</protein>
<feature type="region of interest" description="Disordered" evidence="1">
    <location>
        <begin position="511"/>
        <end position="550"/>
    </location>
</feature>
<name>A0A8J3T327_9ACTN</name>
<dbReference type="InterPro" id="IPR051677">
    <property type="entry name" value="AfsR-DnrI-RedD_regulator"/>
</dbReference>